<dbReference type="InterPro" id="IPR013823">
    <property type="entry name" value="Ribosomal_bL12_C"/>
</dbReference>
<evidence type="ECO:0000259" key="5">
    <source>
        <dbReference type="Pfam" id="PF00542"/>
    </source>
</evidence>
<dbReference type="OrthoDB" id="9811748at2"/>
<evidence type="ECO:0000313" key="7">
    <source>
        <dbReference type="EMBL" id="RJG02397.1"/>
    </source>
</evidence>
<dbReference type="GO" id="GO:0006412">
    <property type="term" value="P:translation"/>
    <property type="evidence" value="ECO:0007669"/>
    <property type="project" value="UniProtKB-UniRule"/>
</dbReference>
<dbReference type="Gene3D" id="3.30.1390.10">
    <property type="match status" value="1"/>
</dbReference>
<comment type="caution">
    <text evidence="7">The sequence shown here is derived from an EMBL/GenBank/DDBJ whole genome shotgun (WGS) entry which is preliminary data.</text>
</comment>
<comment type="similarity">
    <text evidence="1 4">Belongs to the bacterial ribosomal protein bL12 family.</text>
</comment>
<keyword evidence="2 4" id="KW-0689">Ribosomal protein</keyword>
<dbReference type="SUPFAM" id="SSF48300">
    <property type="entry name" value="Ribosomal protein L7/12, oligomerisation (N-terminal) domain"/>
    <property type="match status" value="1"/>
</dbReference>
<dbReference type="FunFam" id="1.20.5.710:FF:000003">
    <property type="entry name" value="50S ribosomal protein L7/L12"/>
    <property type="match status" value="1"/>
</dbReference>
<comment type="function">
    <text evidence="4">Forms part of the ribosomal stalk which helps the ribosome interact with GTP-bound translation factors. Is thus essential for accurate translation.</text>
</comment>
<dbReference type="FunFam" id="3.30.1390.10:FF:000001">
    <property type="entry name" value="50S ribosomal protein L7/L12"/>
    <property type="match status" value="1"/>
</dbReference>
<organism evidence="7 8">
    <name type="scientific">Noviherbaspirillum sedimenti</name>
    <dbReference type="NCBI Taxonomy" id="2320865"/>
    <lineage>
        <taxon>Bacteria</taxon>
        <taxon>Pseudomonadati</taxon>
        <taxon>Pseudomonadota</taxon>
        <taxon>Betaproteobacteria</taxon>
        <taxon>Burkholderiales</taxon>
        <taxon>Oxalobacteraceae</taxon>
        <taxon>Noviherbaspirillum</taxon>
    </lineage>
</organism>
<dbReference type="PANTHER" id="PTHR45987">
    <property type="entry name" value="39S RIBOSOMAL PROTEIN L12"/>
    <property type="match status" value="1"/>
</dbReference>
<keyword evidence="8" id="KW-1185">Reference proteome</keyword>
<dbReference type="Pfam" id="PF16320">
    <property type="entry name" value="Ribosomal_L12_N"/>
    <property type="match status" value="1"/>
</dbReference>
<dbReference type="InterPro" id="IPR036235">
    <property type="entry name" value="Ribosomal_bL12_oligo_N_sf"/>
</dbReference>
<evidence type="ECO:0000313" key="8">
    <source>
        <dbReference type="Proteomes" id="UP000266327"/>
    </source>
</evidence>
<dbReference type="GO" id="GO:0003735">
    <property type="term" value="F:structural constituent of ribosome"/>
    <property type="evidence" value="ECO:0007669"/>
    <property type="project" value="InterPro"/>
</dbReference>
<dbReference type="AlphaFoldDB" id="A0A3A3G1Q6"/>
<feature type="domain" description="Large ribosomal subunit protein bL12 C-terminal" evidence="5">
    <location>
        <begin position="58"/>
        <end position="124"/>
    </location>
</feature>
<feature type="domain" description="Large ribosomal subunit protein bL12 oligomerization" evidence="6">
    <location>
        <begin position="5"/>
        <end position="52"/>
    </location>
</feature>
<keyword evidence="3 4" id="KW-0687">Ribonucleoprotein</keyword>
<dbReference type="GO" id="GO:0022625">
    <property type="term" value="C:cytosolic large ribosomal subunit"/>
    <property type="evidence" value="ECO:0007669"/>
    <property type="project" value="TreeGrafter"/>
</dbReference>
<evidence type="ECO:0000256" key="3">
    <source>
        <dbReference type="ARBA" id="ARBA00023274"/>
    </source>
</evidence>
<dbReference type="Proteomes" id="UP000266327">
    <property type="component" value="Unassembled WGS sequence"/>
</dbReference>
<dbReference type="CDD" id="cd00387">
    <property type="entry name" value="Ribosomal_L7_L12"/>
    <property type="match status" value="1"/>
</dbReference>
<evidence type="ECO:0000256" key="4">
    <source>
        <dbReference type="HAMAP-Rule" id="MF_00368"/>
    </source>
</evidence>
<dbReference type="Pfam" id="PF00542">
    <property type="entry name" value="Ribosomal_L12"/>
    <property type="match status" value="1"/>
</dbReference>
<evidence type="ECO:0000259" key="6">
    <source>
        <dbReference type="Pfam" id="PF16320"/>
    </source>
</evidence>
<proteinExistence type="inferred from homology"/>
<evidence type="ECO:0000256" key="1">
    <source>
        <dbReference type="ARBA" id="ARBA00007197"/>
    </source>
</evidence>
<comment type="subunit">
    <text evidence="4">Homodimer. Part of the ribosomal stalk of the 50S ribosomal subunit. Forms a multimeric L10(L12)X complex, where L10 forms an elongated spine to which 2 to 4 L12 dimers bind in a sequential fashion. Binds GTP-bound translation factors.</text>
</comment>
<gene>
    <name evidence="4" type="primary">rplL</name>
    <name evidence="7" type="ORF">D3878_13075</name>
</gene>
<evidence type="ECO:0000256" key="2">
    <source>
        <dbReference type="ARBA" id="ARBA00022980"/>
    </source>
</evidence>
<accession>A0A3A3G1Q6</accession>
<dbReference type="EMBL" id="QYUQ01000002">
    <property type="protein sequence ID" value="RJG02397.1"/>
    <property type="molecule type" value="Genomic_DNA"/>
</dbReference>
<dbReference type="GO" id="GO:0003729">
    <property type="term" value="F:mRNA binding"/>
    <property type="evidence" value="ECO:0007669"/>
    <property type="project" value="TreeGrafter"/>
</dbReference>
<name>A0A3A3G1Q6_9BURK</name>
<dbReference type="InterPro" id="IPR014719">
    <property type="entry name" value="Ribosomal_bL12_C/ClpS-like"/>
</dbReference>
<dbReference type="RefSeq" id="WP_119785898.1">
    <property type="nucleotide sequence ID" value="NZ_QYUQ01000002.1"/>
</dbReference>
<dbReference type="InterPro" id="IPR008932">
    <property type="entry name" value="Ribosomal_bL12_oligo"/>
</dbReference>
<dbReference type="NCBIfam" id="TIGR00855">
    <property type="entry name" value="L12"/>
    <property type="match status" value="1"/>
</dbReference>
<dbReference type="PANTHER" id="PTHR45987:SF4">
    <property type="entry name" value="LARGE RIBOSOMAL SUBUNIT PROTEIN BL12M"/>
    <property type="match status" value="1"/>
</dbReference>
<dbReference type="HAMAP" id="MF_00368">
    <property type="entry name" value="Ribosomal_bL12"/>
    <property type="match status" value="1"/>
</dbReference>
<protein>
    <recommendedName>
        <fullName evidence="4">Large ribosomal subunit protein bL12</fullName>
    </recommendedName>
</protein>
<dbReference type="Gene3D" id="1.20.5.710">
    <property type="entry name" value="Single helix bin"/>
    <property type="match status" value="1"/>
</dbReference>
<dbReference type="InterPro" id="IPR000206">
    <property type="entry name" value="Ribosomal_bL12"/>
</dbReference>
<sequence>MAISKEDILEAVGALSVMELNDLVKAFEEKFGVSAAAMAVAGPAGGGAAAAAEEQTEFTVVLAEFGANKVGVIKAVREITGLGLKEAKDLVDGAPKPVKEGVSKADAEAAKKKLEEAGAKAEIK</sequence>
<dbReference type="SUPFAM" id="SSF54736">
    <property type="entry name" value="ClpS-like"/>
    <property type="match status" value="1"/>
</dbReference>
<reference evidence="8" key="1">
    <citation type="submission" date="2018-09" db="EMBL/GenBank/DDBJ databases">
        <authorList>
            <person name="Zhu H."/>
        </authorList>
    </citation>
    <scope>NUCLEOTIDE SEQUENCE [LARGE SCALE GENOMIC DNA]</scope>
    <source>
        <strain evidence="8">K1S02-23</strain>
    </source>
</reference>